<comment type="caution">
    <text evidence="1">The sequence shown here is derived from an EMBL/GenBank/DDBJ whole genome shotgun (WGS) entry which is preliminary data.</text>
</comment>
<gene>
    <name evidence="1" type="ORF">BX592_101183</name>
</gene>
<evidence type="ECO:0008006" key="3">
    <source>
        <dbReference type="Google" id="ProtNLM"/>
    </source>
</evidence>
<name>A0A4V3HFR6_9BURK</name>
<accession>A0A4V3HFR6</accession>
<dbReference type="Proteomes" id="UP000295509">
    <property type="component" value="Unassembled WGS sequence"/>
</dbReference>
<dbReference type="OrthoDB" id="8717392at2"/>
<protein>
    <recommendedName>
        <fullName evidence="3">Chemotaxis protein CheX</fullName>
    </recommendedName>
</protein>
<organism evidence="1 2">
    <name type="scientific">Paraburkholderia rhizosphaerae</name>
    <dbReference type="NCBI Taxonomy" id="480658"/>
    <lineage>
        <taxon>Bacteria</taxon>
        <taxon>Pseudomonadati</taxon>
        <taxon>Pseudomonadota</taxon>
        <taxon>Betaproteobacteria</taxon>
        <taxon>Burkholderiales</taxon>
        <taxon>Burkholderiaceae</taxon>
        <taxon>Paraburkholderia</taxon>
    </lineage>
</organism>
<evidence type="ECO:0000313" key="2">
    <source>
        <dbReference type="Proteomes" id="UP000295509"/>
    </source>
</evidence>
<dbReference type="AlphaFoldDB" id="A0A4V3HFR6"/>
<keyword evidence="2" id="KW-1185">Reference proteome</keyword>
<proteinExistence type="predicted"/>
<reference evidence="1 2" key="1">
    <citation type="submission" date="2019-03" db="EMBL/GenBank/DDBJ databases">
        <title>Genomic Encyclopedia of Type Strains, Phase III (KMG-III): the genomes of soil and plant-associated and newly described type strains.</title>
        <authorList>
            <person name="Whitman W."/>
        </authorList>
    </citation>
    <scope>NUCLEOTIDE SEQUENCE [LARGE SCALE GENOMIC DNA]</scope>
    <source>
        <strain evidence="1 2">LMG 29544</strain>
    </source>
</reference>
<dbReference type="RefSeq" id="WP_134189756.1">
    <property type="nucleotide sequence ID" value="NZ_JBHLUW010000027.1"/>
</dbReference>
<sequence>MISAQAKQSFERILEKAAQTRLTVDPGDTCSIAPQARHAAEPLVGDRSNVVVLTISGISFRLLLILHVNEDTATVEYFTKDSAERPFREVFQEICNLCCGAINQELLRYFPDLGMSTPYMLSARCLPYLEGLKPELLETWAVTINGSVELAATLCVCAHAPIDFAAEVSVAEDTSGELELF</sequence>
<dbReference type="EMBL" id="SORE01000001">
    <property type="protein sequence ID" value="TDY54727.1"/>
    <property type="molecule type" value="Genomic_DNA"/>
</dbReference>
<evidence type="ECO:0000313" key="1">
    <source>
        <dbReference type="EMBL" id="TDY54727.1"/>
    </source>
</evidence>